<accession>A0AAE0HI09</accession>
<dbReference type="RefSeq" id="XP_062660106.1">
    <property type="nucleotide sequence ID" value="XM_062807958.1"/>
</dbReference>
<feature type="region of interest" description="Disordered" evidence="1">
    <location>
        <begin position="1"/>
        <end position="35"/>
    </location>
</feature>
<organism evidence="2 3">
    <name type="scientific">Chaetomium fimeti</name>
    <dbReference type="NCBI Taxonomy" id="1854472"/>
    <lineage>
        <taxon>Eukaryota</taxon>
        <taxon>Fungi</taxon>
        <taxon>Dikarya</taxon>
        <taxon>Ascomycota</taxon>
        <taxon>Pezizomycotina</taxon>
        <taxon>Sordariomycetes</taxon>
        <taxon>Sordariomycetidae</taxon>
        <taxon>Sordariales</taxon>
        <taxon>Chaetomiaceae</taxon>
        <taxon>Chaetomium</taxon>
    </lineage>
</organism>
<dbReference type="Proteomes" id="UP001278766">
    <property type="component" value="Unassembled WGS sequence"/>
</dbReference>
<sequence length="129" mass="13751">MPKENASPAEPLVHPETTTPTPETPPEVQPKAKKKSLYQRYVDAKRGRNVQIPDADLLKYTGKTKDELQTWAKDRPGVAGNQAAGKLAMGPAAGLGGMAAAEGYGGWGPSAEAKLKFPPKDDQEVKKGK</sequence>
<dbReference type="EMBL" id="JAUEPN010000003">
    <property type="protein sequence ID" value="KAK3296592.1"/>
    <property type="molecule type" value="Genomic_DNA"/>
</dbReference>
<reference evidence="2" key="1">
    <citation type="journal article" date="2023" name="Mol. Phylogenet. Evol.">
        <title>Genome-scale phylogeny and comparative genomics of the fungal order Sordariales.</title>
        <authorList>
            <person name="Hensen N."/>
            <person name="Bonometti L."/>
            <person name="Westerberg I."/>
            <person name="Brannstrom I.O."/>
            <person name="Guillou S."/>
            <person name="Cros-Aarteil S."/>
            <person name="Calhoun S."/>
            <person name="Haridas S."/>
            <person name="Kuo A."/>
            <person name="Mondo S."/>
            <person name="Pangilinan J."/>
            <person name="Riley R."/>
            <person name="LaButti K."/>
            <person name="Andreopoulos B."/>
            <person name="Lipzen A."/>
            <person name="Chen C."/>
            <person name="Yan M."/>
            <person name="Daum C."/>
            <person name="Ng V."/>
            <person name="Clum A."/>
            <person name="Steindorff A."/>
            <person name="Ohm R.A."/>
            <person name="Martin F."/>
            <person name="Silar P."/>
            <person name="Natvig D.O."/>
            <person name="Lalanne C."/>
            <person name="Gautier V."/>
            <person name="Ament-Velasquez S.L."/>
            <person name="Kruys A."/>
            <person name="Hutchinson M.I."/>
            <person name="Powell A.J."/>
            <person name="Barry K."/>
            <person name="Miller A.N."/>
            <person name="Grigoriev I.V."/>
            <person name="Debuchy R."/>
            <person name="Gladieux P."/>
            <person name="Hiltunen Thoren M."/>
            <person name="Johannesson H."/>
        </authorList>
    </citation>
    <scope>NUCLEOTIDE SEQUENCE</scope>
    <source>
        <strain evidence="2">CBS 168.71</strain>
    </source>
</reference>
<dbReference type="GeneID" id="87844906"/>
<feature type="region of interest" description="Disordered" evidence="1">
    <location>
        <begin position="108"/>
        <end position="129"/>
    </location>
</feature>
<gene>
    <name evidence="2" type="ORF">B0H64DRAFT_472818</name>
</gene>
<keyword evidence="3" id="KW-1185">Reference proteome</keyword>
<proteinExistence type="predicted"/>
<evidence type="ECO:0000256" key="1">
    <source>
        <dbReference type="SAM" id="MobiDB-lite"/>
    </source>
</evidence>
<reference evidence="2" key="2">
    <citation type="submission" date="2023-06" db="EMBL/GenBank/DDBJ databases">
        <authorList>
            <consortium name="Lawrence Berkeley National Laboratory"/>
            <person name="Haridas S."/>
            <person name="Hensen N."/>
            <person name="Bonometti L."/>
            <person name="Westerberg I."/>
            <person name="Brannstrom I.O."/>
            <person name="Guillou S."/>
            <person name="Cros-Aarteil S."/>
            <person name="Calhoun S."/>
            <person name="Kuo A."/>
            <person name="Mondo S."/>
            <person name="Pangilinan J."/>
            <person name="Riley R."/>
            <person name="Labutti K."/>
            <person name="Andreopoulos B."/>
            <person name="Lipzen A."/>
            <person name="Chen C."/>
            <person name="Yanf M."/>
            <person name="Daum C."/>
            <person name="Ng V."/>
            <person name="Clum A."/>
            <person name="Steindorff A."/>
            <person name="Ohm R."/>
            <person name="Martin F."/>
            <person name="Silar P."/>
            <person name="Natvig D."/>
            <person name="Lalanne C."/>
            <person name="Gautier V."/>
            <person name="Ament-Velasquez S.L."/>
            <person name="Kruys A."/>
            <person name="Hutchinson M.I."/>
            <person name="Powell A.J."/>
            <person name="Barry K."/>
            <person name="Miller A.N."/>
            <person name="Grigoriev I.V."/>
            <person name="Debuchy R."/>
            <person name="Gladieux P."/>
            <person name="Thoren M.H."/>
            <person name="Johannesson H."/>
        </authorList>
    </citation>
    <scope>NUCLEOTIDE SEQUENCE</scope>
    <source>
        <strain evidence="2">CBS 168.71</strain>
    </source>
</reference>
<name>A0AAE0HI09_9PEZI</name>
<comment type="caution">
    <text evidence="2">The sequence shown here is derived from an EMBL/GenBank/DDBJ whole genome shotgun (WGS) entry which is preliminary data.</text>
</comment>
<protein>
    <submittedName>
        <fullName evidence="2">Uncharacterized protein</fullName>
    </submittedName>
</protein>
<evidence type="ECO:0000313" key="2">
    <source>
        <dbReference type="EMBL" id="KAK3296592.1"/>
    </source>
</evidence>
<evidence type="ECO:0000313" key="3">
    <source>
        <dbReference type="Proteomes" id="UP001278766"/>
    </source>
</evidence>
<feature type="compositionally biased region" description="Basic and acidic residues" evidence="1">
    <location>
        <begin position="113"/>
        <end position="129"/>
    </location>
</feature>
<dbReference type="AlphaFoldDB" id="A0AAE0HI09"/>